<gene>
    <name evidence="1" type="ORF">PNV70_09605</name>
</gene>
<reference evidence="1" key="1">
    <citation type="submission" date="2023-01" db="EMBL/GenBank/DDBJ databases">
        <title>Human gut microbiome strain richness.</title>
        <authorList>
            <person name="Chen-Liaw A."/>
        </authorList>
    </citation>
    <scope>NUCLEOTIDE SEQUENCE</scope>
    <source>
        <strain evidence="1">D59st1_B8_D59t2_181005</strain>
    </source>
</reference>
<accession>A0AAW6DXX2</accession>
<evidence type="ECO:0000313" key="1">
    <source>
        <dbReference type="EMBL" id="MDB8742323.1"/>
    </source>
</evidence>
<dbReference type="AlphaFoldDB" id="A0AAW6DXX2"/>
<sequence length="101" mass="11641">MKVVLLGVFLICVKLFFDLTVNVFGVTSLHTTFSFDNPNISIGSLNDVIMIKEPLLSDTIHIDDRKILLTRVTIFVNPFYTIKGYVRYLNFVDFLYLYAII</sequence>
<organism evidence="1 2">
    <name type="scientific">Ruminococcus bicirculans</name>
    <name type="common">ex Wegman et al. 2014</name>
    <dbReference type="NCBI Taxonomy" id="1160721"/>
    <lineage>
        <taxon>Bacteria</taxon>
        <taxon>Bacillati</taxon>
        <taxon>Bacillota</taxon>
        <taxon>Clostridia</taxon>
        <taxon>Eubacteriales</taxon>
        <taxon>Oscillospiraceae</taxon>
        <taxon>Ruminococcus</taxon>
    </lineage>
</organism>
<evidence type="ECO:0000313" key="2">
    <source>
        <dbReference type="Proteomes" id="UP001211421"/>
    </source>
</evidence>
<dbReference type="RefSeq" id="WP_138337708.1">
    <property type="nucleotide sequence ID" value="NZ_JADMNX010000006.1"/>
</dbReference>
<name>A0AAW6DXX2_9FIRM</name>
<dbReference type="EMBL" id="JAQMLS010000006">
    <property type="protein sequence ID" value="MDB8742323.1"/>
    <property type="molecule type" value="Genomic_DNA"/>
</dbReference>
<comment type="caution">
    <text evidence="1">The sequence shown here is derived from an EMBL/GenBank/DDBJ whole genome shotgun (WGS) entry which is preliminary data.</text>
</comment>
<dbReference type="Proteomes" id="UP001211421">
    <property type="component" value="Unassembled WGS sequence"/>
</dbReference>
<proteinExistence type="predicted"/>
<protein>
    <submittedName>
        <fullName evidence="1">Uncharacterized protein</fullName>
    </submittedName>
</protein>